<protein>
    <submittedName>
        <fullName evidence="1">Uncharacterized protein</fullName>
    </submittedName>
</protein>
<dbReference type="EMBL" id="JBAMIC010000012">
    <property type="protein sequence ID" value="KAK7098965.1"/>
    <property type="molecule type" value="Genomic_DNA"/>
</dbReference>
<accession>A0AAN9B7V4</accession>
<dbReference type="Proteomes" id="UP001374579">
    <property type="component" value="Unassembled WGS sequence"/>
</dbReference>
<dbReference type="AlphaFoldDB" id="A0AAN9B7V4"/>
<sequence length="328" mass="36580">MAGESTNCCGGVEWIVCIPDQKAVGTKFSLVPGTSLLSGCLTTESGPLGENAGTLRYITNGDFISLTLSAENVEKRGKVTLPDDSCLSRYFEVLHFWLMKFTTQAFNSRSPTSVQAKCGRVKKVYVKLVSNYNRRPTEKNCSALFDFLCQPFVWKLDVLSKCISEQDGIVAAPEKPAPAAPSTIPAPCAVDVPESDCEIVLRQGKTLFDRDLVSCNIEKELLAYRLDRQLRLNSFLEEKIEELSSFMSKDSKGILKERKLLEKKTLALETKVKFLRDKIKSKTLKQGTVDRKVHEKIVAGLVQKSKVLTKDFNHLSLQFEAGENENEL</sequence>
<keyword evidence="2" id="KW-1185">Reference proteome</keyword>
<evidence type="ECO:0000313" key="1">
    <source>
        <dbReference type="EMBL" id="KAK7098965.1"/>
    </source>
</evidence>
<gene>
    <name evidence="1" type="ORF">V1264_003173</name>
</gene>
<reference evidence="1 2" key="1">
    <citation type="submission" date="2024-02" db="EMBL/GenBank/DDBJ databases">
        <title>Chromosome-scale genome assembly of the rough periwinkle Littorina saxatilis.</title>
        <authorList>
            <person name="De Jode A."/>
            <person name="Faria R."/>
            <person name="Formenti G."/>
            <person name="Sims Y."/>
            <person name="Smith T.P."/>
            <person name="Tracey A."/>
            <person name="Wood J.M.D."/>
            <person name="Zagrodzka Z.B."/>
            <person name="Johannesson K."/>
            <person name="Butlin R.K."/>
            <person name="Leder E.H."/>
        </authorList>
    </citation>
    <scope>NUCLEOTIDE SEQUENCE [LARGE SCALE GENOMIC DNA]</scope>
    <source>
        <strain evidence="1">Snail1</strain>
        <tissue evidence="1">Muscle</tissue>
    </source>
</reference>
<comment type="caution">
    <text evidence="1">The sequence shown here is derived from an EMBL/GenBank/DDBJ whole genome shotgun (WGS) entry which is preliminary data.</text>
</comment>
<proteinExistence type="predicted"/>
<name>A0AAN9B7V4_9CAEN</name>
<evidence type="ECO:0000313" key="2">
    <source>
        <dbReference type="Proteomes" id="UP001374579"/>
    </source>
</evidence>
<organism evidence="1 2">
    <name type="scientific">Littorina saxatilis</name>
    <dbReference type="NCBI Taxonomy" id="31220"/>
    <lineage>
        <taxon>Eukaryota</taxon>
        <taxon>Metazoa</taxon>
        <taxon>Spiralia</taxon>
        <taxon>Lophotrochozoa</taxon>
        <taxon>Mollusca</taxon>
        <taxon>Gastropoda</taxon>
        <taxon>Caenogastropoda</taxon>
        <taxon>Littorinimorpha</taxon>
        <taxon>Littorinoidea</taxon>
        <taxon>Littorinidae</taxon>
        <taxon>Littorina</taxon>
    </lineage>
</organism>